<dbReference type="RefSeq" id="WP_344170139.1">
    <property type="nucleotide sequence ID" value="NZ_BAAABV010000038.1"/>
</dbReference>
<keyword evidence="1" id="KW-0472">Membrane</keyword>
<keyword evidence="3" id="KW-1185">Reference proteome</keyword>
<protein>
    <recommendedName>
        <fullName evidence="4">Secreted protein</fullName>
    </recommendedName>
</protein>
<keyword evidence="1" id="KW-1133">Transmembrane helix</keyword>
<accession>A0ABP3FT42</accession>
<gene>
    <name evidence="2" type="ORF">GCM10010302_75330</name>
</gene>
<name>A0ABP3FT42_9ACTN</name>
<comment type="caution">
    <text evidence="2">The sequence shown here is derived from an EMBL/GenBank/DDBJ whole genome shotgun (WGS) entry which is preliminary data.</text>
</comment>
<feature type="transmembrane region" description="Helical" evidence="1">
    <location>
        <begin position="6"/>
        <end position="27"/>
    </location>
</feature>
<sequence length="219" mass="23868">MAATAIPTPFLVTAAITVTVQLVMGTLQLNATRRLTRITLDEQRDQLDIKAAHDRAAALRDAQYTAYLMFLKAAHGLVAEAGIYSADPQRTPRAESWSREGLFRSWDHLTIVLPDGLREAAVNARDALEDVRLTGGPTVSALAQNVYDASMAVAEQGVRVAAAREAFADVHHLEDGPGTPTQAPEVSEAREVFVAKRRQFGDARREFSALARSEMWGVT</sequence>
<reference evidence="3" key="1">
    <citation type="journal article" date="2019" name="Int. J. Syst. Evol. Microbiol.">
        <title>The Global Catalogue of Microorganisms (GCM) 10K type strain sequencing project: providing services to taxonomists for standard genome sequencing and annotation.</title>
        <authorList>
            <consortium name="The Broad Institute Genomics Platform"/>
            <consortium name="The Broad Institute Genome Sequencing Center for Infectious Disease"/>
            <person name="Wu L."/>
            <person name="Ma J."/>
        </authorList>
    </citation>
    <scope>NUCLEOTIDE SEQUENCE [LARGE SCALE GENOMIC DNA]</scope>
    <source>
        <strain evidence="3">JCM 4505</strain>
    </source>
</reference>
<dbReference type="Proteomes" id="UP001501867">
    <property type="component" value="Unassembled WGS sequence"/>
</dbReference>
<evidence type="ECO:0000313" key="2">
    <source>
        <dbReference type="EMBL" id="GAA0325150.1"/>
    </source>
</evidence>
<proteinExistence type="predicted"/>
<evidence type="ECO:0000256" key="1">
    <source>
        <dbReference type="SAM" id="Phobius"/>
    </source>
</evidence>
<keyword evidence="1" id="KW-0812">Transmembrane</keyword>
<evidence type="ECO:0008006" key="4">
    <source>
        <dbReference type="Google" id="ProtNLM"/>
    </source>
</evidence>
<organism evidence="2 3">
    <name type="scientific">Streptomyces polychromogenes</name>
    <dbReference type="NCBI Taxonomy" id="67342"/>
    <lineage>
        <taxon>Bacteria</taxon>
        <taxon>Bacillati</taxon>
        <taxon>Actinomycetota</taxon>
        <taxon>Actinomycetes</taxon>
        <taxon>Kitasatosporales</taxon>
        <taxon>Streptomycetaceae</taxon>
        <taxon>Streptomyces</taxon>
    </lineage>
</organism>
<evidence type="ECO:0000313" key="3">
    <source>
        <dbReference type="Proteomes" id="UP001501867"/>
    </source>
</evidence>
<dbReference type="EMBL" id="BAAABV010000038">
    <property type="protein sequence ID" value="GAA0325150.1"/>
    <property type="molecule type" value="Genomic_DNA"/>
</dbReference>